<dbReference type="CDD" id="cd00063">
    <property type="entry name" value="FN3"/>
    <property type="match status" value="8"/>
</dbReference>
<dbReference type="Gene3D" id="3.20.20.80">
    <property type="entry name" value="Glycosidases"/>
    <property type="match status" value="3"/>
</dbReference>
<dbReference type="Gene3D" id="2.60.40.10">
    <property type="entry name" value="Immunoglobulins"/>
    <property type="match status" value="11"/>
</dbReference>
<proteinExistence type="predicted"/>
<sequence length="2700" mass="288070">MLKRSTRIILSLMIVCSMLWGVAIGAPDNRAEAASGEASAAAPTATPAGEPPAEVPINGTMMQYFEWTQPTTGNHWTNMGNDADHLKELGITSVWIPPAYKGNSGINDVGYGVYDLYDLGEFNQKGAVRTKYGTKGELKQAITKLHSNNIQVYADVVVNHFMGGEASEDVKVIEVDKYNRNQAISGEFTRAAHTIFNYPGRNNAYSTFKWNKSHFDGVDYYERIFRFSEGPKGWDNPVDGERGNYDYLMGLDIDYDHPDVVAEIKKWGVWYVNELDLDGFRLDAIKHIKFSFMKDFVNETRTKTGKNLFMVGEYLSGLDKMGTYMQAVGSNMSMFDFPLRNNFASASSASGNFSMRNLSSGTMVGSDPVHAMTFVENHDTQIDREHPHGDPVLDWFKPLAYSYILTREQGYPAVFYGDYYGTTGEHGRKQASLKNKLDPILKARKDHAYGKQNDYLDSDDLIGWTREGVASKPGSGLATVMTDRTGGSKTMNVGTSHAGEQWKDITGNFTDKVTIGSNGSGTFKVKDGSVSIWVPDVQTPVDQPPTAPTNVQGTASGTTAVNLTWNASSDDKGVVKYEIYRDGTLKGESTTTSYTDNSISANQTYSYTIKAVDTIGQRSGASTPVNVPVGGTGTDQPPTAPTNLQGTAVGTTTVNLTWNASTDDKGVVKYEVYRDGALKGQPTGTSYSDTTIANNNTYTYTVRAVDTIGQKSGPSAPATVKIGNGGQQQAGIPFSWDNANVYFVMTDRFLNGNTSNDGAYGRPKVDAGGKSIATFHGGDIKGLTQKLQEGYFTDLGTNAIWITAPWEQMHGWVGGKEGDFAHYGYHGYYALDFTAMDKSIGTIDEMREFVDLAHTKGIRVVLDVVMNHVAYPTLVDMAEYNYGDRGGLAGNWTPNLSGGQNWHSHNNIMNTQNATAWATWWGKDWIRPNGIAGYDQCSGGDLPNCVGFLPDIKTESTTPTALPPILKTKFGKETSGFDNWIVPAAKQYRKDMNVAPKDYMIKWLSSWVEEFGIDGFRADTAKHVEATNWAALKQASNSALAKWRQNNPTKPGADWDDNFWMTGEVFGKGLGRDGNYFDNGFDSLINFEFQGKDYNNLESLFSGYATEFNGSAANYNMLSYISSHDKRLYPRSNLIQAGTAMLLLPGAVQTFYGDETARPEGENGSDPDMGSRSDMNWGSVNTAVQSHWQKIGQFRNNHIAIGAGQHAKIADTPYTFSRTYEQGDILDKVVVAVGASGSVDVNVGNIFPDGTTVRDAYTKNEVVVSGGKAKFTAGANGVILIENVGANKKFPVLTASPAGGKFKTETTTVTLSVKNADSGKYTLDGSDPVNGIAFTNGTTITIGAGMAIDETKTLKMYAVNENGEGTGSYTFTKGDPNAKLDIYFKKPAGWGAPALYFYETAPKQTNEPTWATAPAMTDAGDGWYVYSFDTAEKATMIFKDNTGKQLPGQGQPGFARIATGWYDGTTWYDTDPRKLEPPTNLASSAKTDKTVTLTWTASVSTGIAGYDVYRNNAKVGTTAATTYTDMGLTAATAYSYKVIAKSQSGASSDPSNVISVTTNPAGTTKPTKPTNLASSAKTDKTVSLTWGASTDASGIAGYDVYRNGSKVGTATTTSFTDTGLTGATAYTYMVIARSQVGGESDPSDAVSVTTDPGNTSNSVTVYYKKGFATPYIHYRPEGGTWTAVPGVKMVESEIPGYAKYTIDLGTSTATRVEAAFNNGSGQWDSNGQKNYFFNKGDNTYKDGVVIPGKPDAPQPGNKVTVYYKEGWTNVNIHYRAEGGTWTAVPGVKMENDPLNPGYKKMTIDIGTATRLEACFNNGSNVWDSNGQKNYFFPVGDSTYIPSTNGGAGQVKPGEKPTGVDTIAPSTPANLAGNLSTGTPKTVTLSWSASTDNIGVTGYEITRKAGTSTETFTVNATTYIDSTVAAGTTYKYQVRAKDAANNFSGYSNEVTIAVPSDVDTLKPSAPTNVTGTAATTSVALSWTASTDNVGVTGYDIYNGSVLAGSAAGTATSYNVTGLTPNTAYSFTVKAKDAAGNVSDPSAAFSATTQNVASSNLLVNPGFETYTGTTGIANSWAKSVTAGVTSTFDVVTTPVASGSKAQKLTGSGMASGSTSKLSQYVPVEGNKPYTASGQFNVLSLTNARVQLYVDFYNASNTIVGYAKVDQSTVTNGYVALNLSGQTPAAATRARVYAIIRSTGASGAGVLIVDDMKFSVQGDDDTQAPTAPASLASTGKTDKTVALSWTASTDNVGVDGYEIYRNGTKVGTSATTSFTDTGLTAATSYKYTVKAYDAAGNLSGASNEVTVVTNNGVDTQAPSVPAGLASTGKTDTTVSLSWTASTDNVGVTGYDILRNGVKVGTSATTSFTDTGLTEETSYDYSVKAFDAANNFSAASAAVAVVTLKGTIIIPGGDKPYSTNPSFGKRVATPITIDGVNGGQWTDDMLIAIDMAGDDPRTLGSNWTLHESPMDLSHLWAAWDNEYLYLAWQYVDVTDIVDPANAGSAGGTPIRSMDMPQTIAIDTIAGAGAPLDMWKKNGLQPIWGGANLPDYQFNIASNMFHSGYISKAVNGVFPVDDAGVNYKTGTAAGITVKFAKGAGYTKLWGVKDVDDAADASKLVDFKALGHDVNRDTFYEAKIPLSAIGNPNIEGSGIGVKLHQGEFSPVDTIPNDPATTDTPGVSESNSPKEWGDVDLLTTAFARIGK</sequence>
<dbReference type="InterPro" id="IPR015237">
    <property type="entry name" value="Alpha-amylase_C_pro"/>
</dbReference>
<feature type="domain" description="Fibronectin type-III" evidence="2">
    <location>
        <begin position="640"/>
        <end position="725"/>
    </location>
</feature>
<dbReference type="InterPro" id="IPR031965">
    <property type="entry name" value="CBM26"/>
</dbReference>
<feature type="domain" description="Fibronectin type-III" evidence="2">
    <location>
        <begin position="1477"/>
        <end position="1561"/>
    </location>
</feature>
<evidence type="ECO:0000313" key="3">
    <source>
        <dbReference type="EMBL" id="CAH1212465.1"/>
    </source>
</evidence>
<evidence type="ECO:0000259" key="2">
    <source>
        <dbReference type="PROSITE" id="PS50853"/>
    </source>
</evidence>
<organism evidence="3 4">
    <name type="scientific">Paenibacillus plantiphilus</name>
    <dbReference type="NCBI Taxonomy" id="2905650"/>
    <lineage>
        <taxon>Bacteria</taxon>
        <taxon>Bacillati</taxon>
        <taxon>Bacillota</taxon>
        <taxon>Bacilli</taxon>
        <taxon>Bacillales</taxon>
        <taxon>Paenibacillaceae</taxon>
        <taxon>Paenibacillus</taxon>
    </lineage>
</organism>
<dbReference type="SMART" id="SM00060">
    <property type="entry name" value="FN3"/>
    <property type="match status" value="8"/>
</dbReference>
<dbReference type="InterPro" id="IPR003961">
    <property type="entry name" value="FN3_dom"/>
</dbReference>
<dbReference type="InterPro" id="IPR013780">
    <property type="entry name" value="Glyco_hydro_b"/>
</dbReference>
<dbReference type="SUPFAM" id="SSF49265">
    <property type="entry name" value="Fibronectin type III"/>
    <property type="match status" value="4"/>
</dbReference>
<dbReference type="NCBIfam" id="NF006968">
    <property type="entry name" value="PRK09441.1-1"/>
    <property type="match status" value="1"/>
</dbReference>
<feature type="signal peptide" evidence="1">
    <location>
        <begin position="1"/>
        <end position="25"/>
    </location>
</feature>
<feature type="domain" description="Fibronectin type-III" evidence="2">
    <location>
        <begin position="2317"/>
        <end position="2402"/>
    </location>
</feature>
<dbReference type="SUPFAM" id="SSF51011">
    <property type="entry name" value="Glycosyl hydrolase domain"/>
    <property type="match status" value="1"/>
</dbReference>
<evidence type="ECO:0000256" key="1">
    <source>
        <dbReference type="SAM" id="SignalP"/>
    </source>
</evidence>
<dbReference type="EC" id="3.2.1.196" evidence="3"/>
<keyword evidence="4" id="KW-1185">Reference proteome</keyword>
<dbReference type="Pfam" id="PF00041">
    <property type="entry name" value="fn3"/>
    <property type="match status" value="6"/>
</dbReference>
<dbReference type="GO" id="GO:0120549">
    <property type="term" value="F:limit dextrin alpha-1,6-maltotetraose-hydrolase activity"/>
    <property type="evidence" value="ECO:0007669"/>
    <property type="project" value="UniProtKB-EC"/>
</dbReference>
<feature type="chain" id="PRO_5046058867" evidence="1">
    <location>
        <begin position="26"/>
        <end position="2700"/>
    </location>
</feature>
<dbReference type="NCBIfam" id="NF006969">
    <property type="entry name" value="PRK09441.1-2"/>
    <property type="match status" value="1"/>
</dbReference>
<dbReference type="RefSeq" id="WP_290370446.1">
    <property type="nucleotide sequence ID" value="NZ_CAKMMF010000020.1"/>
</dbReference>
<dbReference type="CDD" id="cd11318">
    <property type="entry name" value="AmyAc_bac_fung_AmyA"/>
    <property type="match status" value="1"/>
</dbReference>
<keyword evidence="3" id="KW-0378">Hydrolase</keyword>
<dbReference type="EMBL" id="CAKMMF010000020">
    <property type="protein sequence ID" value="CAH1212465.1"/>
    <property type="molecule type" value="Genomic_DNA"/>
</dbReference>
<dbReference type="InterPro" id="IPR036116">
    <property type="entry name" value="FN3_sf"/>
</dbReference>
<feature type="domain" description="Fibronectin type-III" evidence="2">
    <location>
        <begin position="547"/>
        <end position="632"/>
    </location>
</feature>
<feature type="domain" description="Fibronectin type-III" evidence="2">
    <location>
        <begin position="1568"/>
        <end position="1653"/>
    </location>
</feature>
<dbReference type="PANTHER" id="PTHR10357">
    <property type="entry name" value="ALPHA-AMYLASE FAMILY MEMBER"/>
    <property type="match status" value="1"/>
</dbReference>
<dbReference type="InterPro" id="IPR017853">
    <property type="entry name" value="GH"/>
</dbReference>
<dbReference type="Gene3D" id="2.40.30.140">
    <property type="match status" value="1"/>
</dbReference>
<dbReference type="SMART" id="SM01066">
    <property type="entry name" value="CBM_25"/>
    <property type="match status" value="2"/>
</dbReference>
<dbReference type="Pfam" id="PF16738">
    <property type="entry name" value="CBM26"/>
    <property type="match status" value="1"/>
</dbReference>
<dbReference type="InterPro" id="IPR005085">
    <property type="entry name" value="CBM25"/>
</dbReference>
<reference evidence="3" key="1">
    <citation type="submission" date="2022-01" db="EMBL/GenBank/DDBJ databases">
        <authorList>
            <person name="Criscuolo A."/>
        </authorList>
    </citation>
    <scope>NUCLEOTIDE SEQUENCE</scope>
    <source>
        <strain evidence="3">CIP111893</strain>
    </source>
</reference>
<feature type="domain" description="Fibronectin type-III" evidence="2">
    <location>
        <begin position="2224"/>
        <end position="2309"/>
    </location>
</feature>
<dbReference type="SMART" id="SM00642">
    <property type="entry name" value="Aamy"/>
    <property type="match status" value="2"/>
</dbReference>
<comment type="caution">
    <text evidence="3">The sequence shown here is derived from an EMBL/GenBank/DDBJ whole genome shotgun (WGS) entry which is preliminary data.</text>
</comment>
<evidence type="ECO:0000313" key="4">
    <source>
        <dbReference type="Proteomes" id="UP000838686"/>
    </source>
</evidence>
<dbReference type="Gene3D" id="2.60.40.1180">
    <property type="entry name" value="Golgi alpha-mannosidase II"/>
    <property type="match status" value="1"/>
</dbReference>
<dbReference type="PROSITE" id="PS50853">
    <property type="entry name" value="FN3"/>
    <property type="match status" value="8"/>
</dbReference>
<protein>
    <submittedName>
        <fullName evidence="3">Glycogen debranching enzyme</fullName>
        <ecNumber evidence="3">3.2.1.196</ecNumber>
    </submittedName>
</protein>
<dbReference type="Gene3D" id="2.60.120.260">
    <property type="entry name" value="Galactose-binding domain-like"/>
    <property type="match status" value="1"/>
</dbReference>
<name>A0ABN8GNX8_9BACL</name>
<gene>
    <name evidence="3" type="primary">glgX_1</name>
    <name evidence="3" type="ORF">PAECIP111893_03542</name>
</gene>
<keyword evidence="1" id="KW-0732">Signal</keyword>
<dbReference type="InterPro" id="IPR006047">
    <property type="entry name" value="GH13_cat_dom"/>
</dbReference>
<feature type="domain" description="Fibronectin type-III" evidence="2">
    <location>
        <begin position="1961"/>
        <end position="2050"/>
    </location>
</feature>
<dbReference type="InterPro" id="IPR013783">
    <property type="entry name" value="Ig-like_fold"/>
</dbReference>
<keyword evidence="3" id="KW-0326">Glycosidase</keyword>
<dbReference type="Pfam" id="PF03423">
    <property type="entry name" value="CBM_25"/>
    <property type="match status" value="2"/>
</dbReference>
<feature type="domain" description="Fibronectin type-III" evidence="2">
    <location>
        <begin position="1866"/>
        <end position="1956"/>
    </location>
</feature>
<dbReference type="Pfam" id="PF00128">
    <property type="entry name" value="Alpha-amylase"/>
    <property type="match status" value="2"/>
</dbReference>
<dbReference type="PANTHER" id="PTHR10357:SF209">
    <property type="entry name" value="PERIPLASMIC ALPHA-AMYLASE"/>
    <property type="match status" value="1"/>
</dbReference>
<dbReference type="SUPFAM" id="SSF51445">
    <property type="entry name" value="(Trans)glycosidases"/>
    <property type="match status" value="2"/>
</dbReference>
<accession>A0ABN8GNX8</accession>
<dbReference type="Pfam" id="PF09154">
    <property type="entry name" value="Alpha-amy_C_pro"/>
    <property type="match status" value="1"/>
</dbReference>
<dbReference type="Proteomes" id="UP000838686">
    <property type="component" value="Unassembled WGS sequence"/>
</dbReference>